<sequence>MELSGCSSHLECNSKSSELPFKVCCCRTRDARTVTCGEKARNTGPLIKINDRLPAAGWRIKNMLGTEKPCCLGGGYESMPDTQCVRLQSRDFGTQSRRTVSTVWDNFNGERFPFSANPMHTSAWDHRNPLFPDVLHPAQAPTQIYWS</sequence>
<dbReference type="EMBL" id="UINC01224316">
    <property type="protein sequence ID" value="SVE53888.1"/>
    <property type="molecule type" value="Genomic_DNA"/>
</dbReference>
<reference evidence="1" key="1">
    <citation type="submission" date="2018-05" db="EMBL/GenBank/DDBJ databases">
        <authorList>
            <person name="Lanie J.A."/>
            <person name="Ng W.-L."/>
            <person name="Kazmierczak K.M."/>
            <person name="Andrzejewski T.M."/>
            <person name="Davidsen T.M."/>
            <person name="Wayne K.J."/>
            <person name="Tettelin H."/>
            <person name="Glass J.I."/>
            <person name="Rusch D."/>
            <person name="Podicherti R."/>
            <person name="Tsui H.-C.T."/>
            <person name="Winkler M.E."/>
        </authorList>
    </citation>
    <scope>NUCLEOTIDE SEQUENCE</scope>
</reference>
<evidence type="ECO:0000313" key="1">
    <source>
        <dbReference type="EMBL" id="SVE53888.1"/>
    </source>
</evidence>
<organism evidence="1">
    <name type="scientific">marine metagenome</name>
    <dbReference type="NCBI Taxonomy" id="408172"/>
    <lineage>
        <taxon>unclassified sequences</taxon>
        <taxon>metagenomes</taxon>
        <taxon>ecological metagenomes</taxon>
    </lineage>
</organism>
<name>A0A383ECP5_9ZZZZ</name>
<dbReference type="AlphaFoldDB" id="A0A383ECP5"/>
<accession>A0A383ECP5</accession>
<gene>
    <name evidence="1" type="ORF">METZ01_LOCUS506742</name>
</gene>
<proteinExistence type="predicted"/>
<protein>
    <submittedName>
        <fullName evidence="1">Uncharacterized protein</fullName>
    </submittedName>
</protein>